<proteinExistence type="predicted"/>
<feature type="domain" description="Thiopeptide-type bacteriocin biosynthesis" evidence="1">
    <location>
        <begin position="8"/>
        <end position="251"/>
    </location>
</feature>
<dbReference type="Pfam" id="PF14028">
    <property type="entry name" value="Lant_dehydr_C"/>
    <property type="match status" value="1"/>
</dbReference>
<protein>
    <recommendedName>
        <fullName evidence="1">Thiopeptide-type bacteriocin biosynthesis domain-containing protein</fullName>
    </recommendedName>
</protein>
<comment type="caution">
    <text evidence="2">The sequence shown here is derived from an EMBL/GenBank/DDBJ whole genome shotgun (WGS) entry which is preliminary data.</text>
</comment>
<gene>
    <name evidence="2" type="ORF">GO986_07605</name>
</gene>
<reference evidence="2 3" key="1">
    <citation type="submission" date="2019-12" db="EMBL/GenBank/DDBJ databases">
        <title>Deinococcus sp. HMF7620 Genome sequencing and assembly.</title>
        <authorList>
            <person name="Kang H."/>
            <person name="Kim H."/>
            <person name="Joh K."/>
        </authorList>
    </citation>
    <scope>NUCLEOTIDE SEQUENCE [LARGE SCALE GENOMIC DNA]</scope>
    <source>
        <strain evidence="2 3">HMF7620</strain>
    </source>
</reference>
<dbReference type="Proteomes" id="UP000483286">
    <property type="component" value="Unassembled WGS sequence"/>
</dbReference>
<dbReference type="EMBL" id="WQLB01000008">
    <property type="protein sequence ID" value="MVN86629.1"/>
    <property type="molecule type" value="Genomic_DNA"/>
</dbReference>
<keyword evidence="3" id="KW-1185">Reference proteome</keyword>
<dbReference type="AlphaFoldDB" id="A0A7C9HR19"/>
<evidence type="ECO:0000259" key="1">
    <source>
        <dbReference type="Pfam" id="PF14028"/>
    </source>
</evidence>
<dbReference type="RefSeq" id="WP_157458697.1">
    <property type="nucleotide sequence ID" value="NZ_WQLB01000008.1"/>
</dbReference>
<dbReference type="InterPro" id="IPR023809">
    <property type="entry name" value="Thiopep_bacteriocin_synth_dom"/>
</dbReference>
<evidence type="ECO:0000313" key="2">
    <source>
        <dbReference type="EMBL" id="MVN86629.1"/>
    </source>
</evidence>
<accession>A0A7C9HR19</accession>
<name>A0A7C9HR19_9DEIO</name>
<organism evidence="2 3">
    <name type="scientific">Deinococcus arboris</name>
    <dbReference type="NCBI Taxonomy" id="2682977"/>
    <lineage>
        <taxon>Bacteria</taxon>
        <taxon>Thermotogati</taxon>
        <taxon>Deinococcota</taxon>
        <taxon>Deinococci</taxon>
        <taxon>Deinococcales</taxon>
        <taxon>Deinococcaceae</taxon>
        <taxon>Deinococcus</taxon>
    </lineage>
</organism>
<evidence type="ECO:0000313" key="3">
    <source>
        <dbReference type="Proteomes" id="UP000483286"/>
    </source>
</evidence>
<sequence length="372" mass="42056">MNAALYLTHYQNDKRPLLRDLVLPLVLEIQARPGIERAYAERHWKFGPHVRLIVQGEDGAMQAALDAAKVQAEAYLAAHPSAAVLDEAAYLARSEKLGTLELEPGPYGPLRPDNSVVVGAAPDRQGVLGSPEAEDFRAQYFAALTPAVLRTLQADTGNTAERLIRLARIFVLYASTYPFGVYSGHISYRSHLEEFLFRQGGGEKLRAAFAQKYAPIRQEVLRAVDGVSSGGRDEVLSLWETQFRRMWPIGRQLADAGLLAADPTATMQRAAAGINPEAQARWAFGPDYQFSEFHQELRKFNISETWYHVEMFSTYRTLMNFMYSVLPLMDISPTERYFVNYMVSEAMQELHGQDWQGFFEQWWVQLREEGVA</sequence>